<reference evidence="4 5" key="1">
    <citation type="submission" date="2021-08" db="EMBL/GenBank/DDBJ databases">
        <title>Draft Genome Sequence of Phanerochaete sordida strain YK-624.</title>
        <authorList>
            <person name="Mori T."/>
            <person name="Dohra H."/>
            <person name="Suzuki T."/>
            <person name="Kawagishi H."/>
            <person name="Hirai H."/>
        </authorList>
    </citation>
    <scope>NUCLEOTIDE SEQUENCE [LARGE SCALE GENOMIC DNA]</scope>
    <source>
        <strain evidence="4 5">YK-624</strain>
    </source>
</reference>
<dbReference type="EMBL" id="BPQB01000003">
    <property type="protein sequence ID" value="GJE85884.1"/>
    <property type="molecule type" value="Genomic_DNA"/>
</dbReference>
<dbReference type="Gene3D" id="3.40.50.150">
    <property type="entry name" value="Vaccinia Virus protein VP39"/>
    <property type="match status" value="1"/>
</dbReference>
<dbReference type="PANTHER" id="PTHR12176:SF84">
    <property type="entry name" value="METHYLTRANSFERASE DOMAIN-CONTAINING PROTEIN"/>
    <property type="match status" value="1"/>
</dbReference>
<organism evidence="4 5">
    <name type="scientific">Phanerochaete sordida</name>
    <dbReference type="NCBI Taxonomy" id="48140"/>
    <lineage>
        <taxon>Eukaryota</taxon>
        <taxon>Fungi</taxon>
        <taxon>Dikarya</taxon>
        <taxon>Basidiomycota</taxon>
        <taxon>Agaricomycotina</taxon>
        <taxon>Agaricomycetes</taxon>
        <taxon>Polyporales</taxon>
        <taxon>Phanerochaetaceae</taxon>
        <taxon>Phanerochaete</taxon>
    </lineage>
</organism>
<dbReference type="AlphaFoldDB" id="A0A9P3L8V5"/>
<dbReference type="SUPFAM" id="SSF53335">
    <property type="entry name" value="S-adenosyl-L-methionine-dependent methyltransferases"/>
    <property type="match status" value="1"/>
</dbReference>
<evidence type="ECO:0008006" key="6">
    <source>
        <dbReference type="Google" id="ProtNLM"/>
    </source>
</evidence>
<gene>
    <name evidence="4" type="ORF">PsYK624_019630</name>
</gene>
<evidence type="ECO:0000256" key="2">
    <source>
        <dbReference type="ARBA" id="ARBA00022603"/>
    </source>
</evidence>
<keyword evidence="5" id="KW-1185">Reference proteome</keyword>
<protein>
    <recommendedName>
        <fullName evidence="6">Methyltransferase type 11 domain-containing protein</fullName>
    </recommendedName>
</protein>
<keyword evidence="2" id="KW-0489">Methyltransferase</keyword>
<comment type="similarity">
    <text evidence="1">Belongs to the methyltransferase superfamily.</text>
</comment>
<sequence length="277" mass="31343">MPPKPPDYESKDYWENRFKSETHFEWLGDGGDTIIPELVGYLLCRPPTRNTLPPLCLHIGAGASTLSNDMLRQYRTVYKTFRGPVIYNTDFAEEVVKRGNEVEQAKGPEVVWEHIDLLRWKDMLALKKRVLETKNSKFELVVDKSTADAIACSAEMEYTKETLSSSPEDAHPLIHHELSQSDLDNVSYHPVEILALHLASLVAPGGVWIALSYSANRFEFLEEGHEEEGLMTGLLWMVSRVATFATRPGSAEPGKHVPDVYHYLYVLQRTNEAIAVE</sequence>
<dbReference type="GO" id="GO:0032259">
    <property type="term" value="P:methylation"/>
    <property type="evidence" value="ECO:0007669"/>
    <property type="project" value="UniProtKB-KW"/>
</dbReference>
<proteinExistence type="inferred from homology"/>
<dbReference type="InterPro" id="IPR051419">
    <property type="entry name" value="Lys/N-term_MeTrsfase_sf"/>
</dbReference>
<evidence type="ECO:0000313" key="4">
    <source>
        <dbReference type="EMBL" id="GJE85884.1"/>
    </source>
</evidence>
<keyword evidence="3" id="KW-0808">Transferase</keyword>
<accession>A0A9P3L8V5</accession>
<comment type="caution">
    <text evidence="4">The sequence shown here is derived from an EMBL/GenBank/DDBJ whole genome shotgun (WGS) entry which is preliminary data.</text>
</comment>
<dbReference type="GO" id="GO:0008168">
    <property type="term" value="F:methyltransferase activity"/>
    <property type="evidence" value="ECO:0007669"/>
    <property type="project" value="UniProtKB-KW"/>
</dbReference>
<dbReference type="InterPro" id="IPR029063">
    <property type="entry name" value="SAM-dependent_MTases_sf"/>
</dbReference>
<evidence type="ECO:0000256" key="1">
    <source>
        <dbReference type="ARBA" id="ARBA00008361"/>
    </source>
</evidence>
<evidence type="ECO:0000313" key="5">
    <source>
        <dbReference type="Proteomes" id="UP000703269"/>
    </source>
</evidence>
<dbReference type="Proteomes" id="UP000703269">
    <property type="component" value="Unassembled WGS sequence"/>
</dbReference>
<evidence type="ECO:0000256" key="3">
    <source>
        <dbReference type="ARBA" id="ARBA00022679"/>
    </source>
</evidence>
<dbReference type="PANTHER" id="PTHR12176">
    <property type="entry name" value="SAM-DEPENDENT METHYLTRANSFERASE SUPERFAMILY PROTEIN"/>
    <property type="match status" value="1"/>
</dbReference>
<dbReference type="OrthoDB" id="411785at2759"/>
<name>A0A9P3L8V5_9APHY</name>